<dbReference type="EMBL" id="CXWC01000015">
    <property type="protein sequence ID" value="CTQ78575.1"/>
    <property type="molecule type" value="Genomic_DNA"/>
</dbReference>
<gene>
    <name evidence="1" type="ORF">LA5096_05711</name>
</gene>
<name>A0A0M7ATW0_9HYPH</name>
<dbReference type="AlphaFoldDB" id="A0A0M7ATW0"/>
<evidence type="ECO:0000313" key="2">
    <source>
        <dbReference type="Proteomes" id="UP000049983"/>
    </source>
</evidence>
<dbReference type="Proteomes" id="UP000049983">
    <property type="component" value="Unassembled WGS sequence"/>
</dbReference>
<evidence type="ECO:0000313" key="1">
    <source>
        <dbReference type="EMBL" id="CTQ78575.1"/>
    </source>
</evidence>
<reference evidence="2" key="1">
    <citation type="submission" date="2015-07" db="EMBL/GenBank/DDBJ databases">
        <authorList>
            <person name="Rodrigo-Torres Lidia"/>
            <person name="Arahal R.David."/>
        </authorList>
    </citation>
    <scope>NUCLEOTIDE SEQUENCE [LARGE SCALE GENOMIC DNA]</scope>
    <source>
        <strain evidence="2">CECT 5096</strain>
    </source>
</reference>
<proteinExistence type="predicted"/>
<evidence type="ECO:0008006" key="3">
    <source>
        <dbReference type="Google" id="ProtNLM"/>
    </source>
</evidence>
<sequence length="313" mass="35398">MKLDRISFAGCYRGASPQLIAHTQQLWSARGLDLESTWLRTVGSLRGFRAADFPEEEDSSAPMDAFFLFDQAIIWVASLHSAANCIASLQDVQLDRAQWSSLQAVTYRLMEQLDAVRMLFLSDLPIPSMQIARSISEDADMALAFLIRRKLAQRFTACRTTEEANEFWRRHISGGRAFRVVADRLYEVGLDFGKQGDYSDWRRDTLAILGTAAHTSFLRHSRSDGAATENGQFRDTHDCLEFVTLRLHEMCAYSNVLQERLSKDLKYISKQQPQPGLNQSLAISAAAISEITVEHWRRTVARDPFGLSGQRES</sequence>
<accession>A0A0M7ATW0</accession>
<organism evidence="1 2">
    <name type="scientific">Roseibium album</name>
    <dbReference type="NCBI Taxonomy" id="311410"/>
    <lineage>
        <taxon>Bacteria</taxon>
        <taxon>Pseudomonadati</taxon>
        <taxon>Pseudomonadota</taxon>
        <taxon>Alphaproteobacteria</taxon>
        <taxon>Hyphomicrobiales</taxon>
        <taxon>Stappiaceae</taxon>
        <taxon>Roseibium</taxon>
    </lineage>
</organism>
<dbReference type="RefSeq" id="WP_144436164.1">
    <property type="nucleotide sequence ID" value="NZ_CXWA01000009.1"/>
</dbReference>
<keyword evidence="2" id="KW-1185">Reference proteome</keyword>
<dbReference type="OrthoDB" id="6057093at2"/>
<protein>
    <recommendedName>
        <fullName evidence="3">Tryptophan 2,3-dioxygenase</fullName>
    </recommendedName>
</protein>
<dbReference type="GeneID" id="97672950"/>